<dbReference type="AlphaFoldDB" id="I3TE26"/>
<evidence type="ECO:0000256" key="2">
    <source>
        <dbReference type="RuleBase" id="RU003750"/>
    </source>
</evidence>
<feature type="transmembrane region" description="Helical" evidence="3">
    <location>
        <begin position="114"/>
        <end position="132"/>
    </location>
</feature>
<gene>
    <name evidence="4" type="ordered locus">TCELL_0589</name>
</gene>
<dbReference type="HOGENOM" id="CLU_080384_1_0_2"/>
<dbReference type="PROSITE" id="PS00379">
    <property type="entry name" value="CDP_ALCOHOL_P_TRANSF"/>
    <property type="match status" value="1"/>
</dbReference>
<dbReference type="Gene3D" id="1.20.120.1760">
    <property type="match status" value="1"/>
</dbReference>
<evidence type="ECO:0000256" key="1">
    <source>
        <dbReference type="ARBA" id="ARBA00022679"/>
    </source>
</evidence>
<name>I3TE26_THEC1</name>
<proteinExistence type="inferred from homology"/>
<dbReference type="InterPro" id="IPR000462">
    <property type="entry name" value="CDP-OH_P_trans"/>
</dbReference>
<keyword evidence="3" id="KW-1133">Transmembrane helix</keyword>
<dbReference type="InterPro" id="IPR048254">
    <property type="entry name" value="CDP_ALCOHOL_P_TRANSF_CS"/>
</dbReference>
<dbReference type="GO" id="GO:0016780">
    <property type="term" value="F:phosphotransferase activity, for other substituted phosphate groups"/>
    <property type="evidence" value="ECO:0007669"/>
    <property type="project" value="InterPro"/>
</dbReference>
<dbReference type="Proteomes" id="UP000005270">
    <property type="component" value="Chromosome"/>
</dbReference>
<keyword evidence="1 2" id="KW-0808">Transferase</keyword>
<dbReference type="GO" id="GO:0008654">
    <property type="term" value="P:phospholipid biosynthetic process"/>
    <property type="evidence" value="ECO:0007669"/>
    <property type="project" value="InterPro"/>
</dbReference>
<keyword evidence="3" id="KW-0812">Transmembrane</keyword>
<dbReference type="InterPro" id="IPR043130">
    <property type="entry name" value="CDP-OH_PTrfase_TM_dom"/>
</dbReference>
<dbReference type="STRING" id="1184251.TCELL_0589"/>
<comment type="similarity">
    <text evidence="2">Belongs to the CDP-alcohol phosphatidyltransferase class-I family.</text>
</comment>
<dbReference type="Pfam" id="PF01066">
    <property type="entry name" value="CDP-OH_P_transf"/>
    <property type="match status" value="1"/>
</dbReference>
<reference evidence="4 5" key="1">
    <citation type="journal article" date="2012" name="J. Bacteriol.">
        <title>Complete genome sequence of the hyperthermophilic cellulolytic Crenarchaeon 'Thermogladius cellulolyticus' 1633.</title>
        <authorList>
            <person name="Mardanov A.V."/>
            <person name="Kochetkova T.V."/>
            <person name="Beletsky A.V."/>
            <person name="Bonch-Osmolovskaya E.A."/>
            <person name="Ravin N.V."/>
            <person name="Skryabin K.G."/>
        </authorList>
    </citation>
    <scope>NUCLEOTIDE SEQUENCE [LARGE SCALE GENOMIC DNA]</scope>
    <source>
        <strain evidence="5">DSM 22663 / VKM B-2946 / 1633</strain>
    </source>
</reference>
<protein>
    <submittedName>
        <fullName evidence="4">CDP-alcohol phosphatidyltransferase</fullName>
    </submittedName>
</protein>
<evidence type="ECO:0000313" key="5">
    <source>
        <dbReference type="Proteomes" id="UP000005270"/>
    </source>
</evidence>
<dbReference type="EMBL" id="CP003531">
    <property type="protein sequence ID" value="AFK51014.1"/>
    <property type="molecule type" value="Genomic_DNA"/>
</dbReference>
<keyword evidence="5" id="KW-1185">Reference proteome</keyword>
<organism evidence="4 5">
    <name type="scientific">Thermogladius calderae (strain DSM 22663 / VKM B-2946 / 1633)</name>
    <dbReference type="NCBI Taxonomy" id="1184251"/>
    <lineage>
        <taxon>Archaea</taxon>
        <taxon>Thermoproteota</taxon>
        <taxon>Thermoprotei</taxon>
        <taxon>Desulfurococcales</taxon>
        <taxon>Desulfurococcaceae</taxon>
        <taxon>Thermogladius</taxon>
    </lineage>
</organism>
<evidence type="ECO:0000256" key="3">
    <source>
        <dbReference type="SAM" id="Phobius"/>
    </source>
</evidence>
<sequence>MTLAGLVFSTLALLLSFKGDIPAYTALLALSGLMDMLDGPVARATGRATPLGAFLDSFMDRVSDVFLIVSFVNFGVDWGMVTALVVVSLLISYTRARAESLGVPLEGVGLIERGERVVALFISAVLLALNRVAGYMVLSLLLALSVETVVHRVVHVIYRMKR</sequence>
<dbReference type="eggNOG" id="arCOG00670">
    <property type="taxonomic scope" value="Archaea"/>
</dbReference>
<dbReference type="InParanoid" id="I3TE26"/>
<evidence type="ECO:0000313" key="4">
    <source>
        <dbReference type="EMBL" id="AFK51014.1"/>
    </source>
</evidence>
<dbReference type="GO" id="GO:0016020">
    <property type="term" value="C:membrane"/>
    <property type="evidence" value="ECO:0007669"/>
    <property type="project" value="InterPro"/>
</dbReference>
<feature type="transmembrane region" description="Helical" evidence="3">
    <location>
        <begin position="65"/>
        <end position="93"/>
    </location>
</feature>
<dbReference type="KEGG" id="thg:TCELL_0589"/>
<keyword evidence="3" id="KW-0472">Membrane</keyword>
<accession>I3TE26</accession>